<evidence type="ECO:0000256" key="8">
    <source>
        <dbReference type="ARBA" id="ARBA00023034"/>
    </source>
</evidence>
<dbReference type="InterPro" id="IPR002659">
    <property type="entry name" value="Glyco_trans_31"/>
</dbReference>
<protein>
    <submittedName>
        <fullName evidence="11">UDP-GlcNAc:betaGal beta-1,3-N-acetylglucosaminyltransferase 9</fullName>
    </submittedName>
</protein>
<dbReference type="Pfam" id="PF01762">
    <property type="entry name" value="Galactosyl_T"/>
    <property type="match status" value="3"/>
</dbReference>
<dbReference type="PANTHER" id="PTHR11214:SF349">
    <property type="entry name" value="BETA-1,3-GALACTOSYLTRANSFERASE BRN"/>
    <property type="match status" value="1"/>
</dbReference>
<accession>A0A095A1Z7</accession>
<evidence type="ECO:0000256" key="4">
    <source>
        <dbReference type="ARBA" id="ARBA00022679"/>
    </source>
</evidence>
<evidence type="ECO:0000256" key="1">
    <source>
        <dbReference type="ARBA" id="ARBA00004323"/>
    </source>
</evidence>
<name>A0A095A1Z7_SCHHA</name>
<dbReference type="GO" id="GO:0016758">
    <property type="term" value="F:hexosyltransferase activity"/>
    <property type="evidence" value="ECO:0007669"/>
    <property type="project" value="InterPro"/>
</dbReference>
<keyword evidence="8" id="KW-0333">Golgi apparatus</keyword>
<reference evidence="11" key="1">
    <citation type="journal article" date="2012" name="Nat. Genet.">
        <title>Whole-genome sequence of Schistosoma haematobium.</title>
        <authorList>
            <person name="Young N.D."/>
            <person name="Jex A.R."/>
            <person name="Li B."/>
            <person name="Liu S."/>
            <person name="Yang L."/>
            <person name="Xiong Z."/>
            <person name="Li Y."/>
            <person name="Cantacessi C."/>
            <person name="Hall R.S."/>
            <person name="Xu X."/>
            <person name="Chen F."/>
            <person name="Wu X."/>
            <person name="Zerlotini A."/>
            <person name="Oliveira G."/>
            <person name="Hofmann A."/>
            <person name="Zhang G."/>
            <person name="Fang X."/>
            <person name="Kang Y."/>
            <person name="Campbell B.E."/>
            <person name="Loukas A."/>
            <person name="Ranganathan S."/>
            <person name="Rollinson D."/>
            <person name="Rinaldi G."/>
            <person name="Brindley P.J."/>
            <person name="Yang H."/>
            <person name="Wang J."/>
            <person name="Wang J."/>
            <person name="Gasser R.B."/>
        </authorList>
    </citation>
    <scope>NUCLEOTIDE SEQUENCE [LARGE SCALE GENOMIC DNA]</scope>
</reference>
<evidence type="ECO:0000256" key="9">
    <source>
        <dbReference type="ARBA" id="ARBA00023136"/>
    </source>
</evidence>
<comment type="similarity">
    <text evidence="2">Belongs to the glycosyltransferase 31 family.</text>
</comment>
<evidence type="ECO:0000256" key="2">
    <source>
        <dbReference type="ARBA" id="ARBA00008661"/>
    </source>
</evidence>
<evidence type="ECO:0000313" key="11">
    <source>
        <dbReference type="EMBL" id="KGB41265.1"/>
    </source>
</evidence>
<sequence length="1148" mass="134688">MLLIWSVLIPIVCLWTVGIIFMWSFDSNDSINTYSLFDSVCKNVYFKQCTQSRSSWLKCIGDINRPNRQHRRNHTDLTSKWPPSSIAELFDDALPIINLALRVPVAKNAENPFDSPYYRKYLRLTTRNEDNIMRSPGLWSSGYNLFPQTLDFDKVIYDFEKGFPSTTLPINNPDILVLRLPKSICNPCGRERVPDLIVVIKSCSYCSNERDHARNTFMQKHLWSNITVQFVFVVGIPYPNESNMFTFGNYKFQLRNSWWRLSRKHDRDRWTFIKRLAMEADFHEDILVGSFHDTYFNLTTKLIFTFRWLSALCPDSVPLFLFVDNDYDLVPWNVIKFYRNHTTDCLRELTGGLRHEVSIVIRPSYDGNISNVWAVMFKEFPWARYPPYFYGATYILGSNIVKRLAIASAFTQHIRIDDAYLGILFNKLNIIPQNLDIISLSSGRPNIESGAINVPHYINSYSQRWPPSSVTYLIDERLHSFNLALHFSLAHNATDSKDEDLYNKFADMVSNSYKQEELLTGMEPEYMGSNSTDYSRFPQNLNFSKPIYDIQNAIPIHTKPINNPEMFALRVPKSVCRPYYNELIPNLIVIIKSSVYNFEYRDRARRTFMQKKLWPNFSVQFVFVLGIPMENESNSFRFDGNTYVLDTKWWRFSKHYGSSKWPFVKQLSLEADLYDDLLIGSFHDTYYNLTKKMIFCLRWLSAFCPKQVPLYLFIDDDYDLVPKNVITFYDNNTEDYLRNMNGGYIRSSRTVFRPMVDETSSVWAMTVKEFPWISYPPYYHGLTYVIGASLVHRLAIASAFVKEIRIDDAYLGILFNKLNITLVHLNIIGPSLTKKDIMSGGINVHHKISKRIMNWSSEEITQSKIIWMNFIYQSKFIHHHYDYLKQITITNSFTHFMFFYNQNDQIQHNNNNTILLDLKIHYNIRYDNRIIYHFNDDYSMKNESYINHRILTRNEIVEPVTFILMEHHPKQFNVTEALQAISSGLSLNEIPCNNNDLIAIRLPKRTCDPCSRTKNVHLVVIVKSCVYCFEQRVFARKTYMNKDMWKNFRVQLVFTGGLPTPNETNTYHFDGFMTTPTIDAMQLSSKHDVSKWSAVKILSNESKIYDDMLIGAFHDTYFNLTTKMMLSLRWATNFCISQSPLFLFIDDD</sequence>
<dbReference type="GO" id="GO:0000139">
    <property type="term" value="C:Golgi membrane"/>
    <property type="evidence" value="ECO:0007669"/>
    <property type="project" value="UniProtKB-SubCell"/>
</dbReference>
<dbReference type="GO" id="GO:0006493">
    <property type="term" value="P:protein O-linked glycosylation"/>
    <property type="evidence" value="ECO:0007669"/>
    <property type="project" value="TreeGrafter"/>
</dbReference>
<dbReference type="EMBL" id="KL251794">
    <property type="protein sequence ID" value="KGB41265.1"/>
    <property type="molecule type" value="Genomic_DNA"/>
</dbReference>
<proteinExistence type="inferred from homology"/>
<gene>
    <name evidence="11" type="ORF">MS3_09770</name>
</gene>
<keyword evidence="7 10" id="KW-1133">Transmembrane helix</keyword>
<comment type="subcellular location">
    <subcellularLocation>
        <location evidence="1">Golgi apparatus membrane</location>
        <topology evidence="1">Single-pass type II membrane protein</topology>
    </subcellularLocation>
</comment>
<dbReference type="AlphaFoldDB" id="A0A095A1Z7"/>
<keyword evidence="3 11" id="KW-0328">Glycosyltransferase</keyword>
<keyword evidence="5 10" id="KW-0812">Transmembrane</keyword>
<evidence type="ECO:0000256" key="5">
    <source>
        <dbReference type="ARBA" id="ARBA00022692"/>
    </source>
</evidence>
<keyword evidence="9 10" id="KW-0472">Membrane</keyword>
<evidence type="ECO:0000256" key="10">
    <source>
        <dbReference type="SAM" id="Phobius"/>
    </source>
</evidence>
<keyword evidence="4 11" id="KW-0808">Transferase</keyword>
<organism evidence="11">
    <name type="scientific">Schistosoma haematobium</name>
    <name type="common">Blood fluke</name>
    <dbReference type="NCBI Taxonomy" id="6185"/>
    <lineage>
        <taxon>Eukaryota</taxon>
        <taxon>Metazoa</taxon>
        <taxon>Spiralia</taxon>
        <taxon>Lophotrochozoa</taxon>
        <taxon>Platyhelminthes</taxon>
        <taxon>Trematoda</taxon>
        <taxon>Digenea</taxon>
        <taxon>Strigeidida</taxon>
        <taxon>Schistosomatoidea</taxon>
        <taxon>Schistosomatidae</taxon>
        <taxon>Schistosoma</taxon>
    </lineage>
</organism>
<keyword evidence="6" id="KW-0735">Signal-anchor</keyword>
<feature type="transmembrane region" description="Helical" evidence="10">
    <location>
        <begin position="7"/>
        <end position="25"/>
    </location>
</feature>
<evidence type="ECO:0000256" key="6">
    <source>
        <dbReference type="ARBA" id="ARBA00022968"/>
    </source>
</evidence>
<dbReference type="PANTHER" id="PTHR11214">
    <property type="entry name" value="BETA-1,3-N-ACETYLGLUCOSAMINYLTRANSFERASE"/>
    <property type="match status" value="1"/>
</dbReference>
<evidence type="ECO:0000256" key="7">
    <source>
        <dbReference type="ARBA" id="ARBA00022989"/>
    </source>
</evidence>
<evidence type="ECO:0000256" key="3">
    <source>
        <dbReference type="ARBA" id="ARBA00022676"/>
    </source>
</evidence>